<comment type="caution">
    <text evidence="4">The sequence shown here is derived from an EMBL/GenBank/DDBJ whole genome shotgun (WGS) entry which is preliminary data.</text>
</comment>
<organism evidence="4 5">
    <name type="scientific">Xylanimonas oleitrophica</name>
    <dbReference type="NCBI Taxonomy" id="2607479"/>
    <lineage>
        <taxon>Bacteria</taxon>
        <taxon>Bacillati</taxon>
        <taxon>Actinomycetota</taxon>
        <taxon>Actinomycetes</taxon>
        <taxon>Micrococcales</taxon>
        <taxon>Promicromonosporaceae</taxon>
        <taxon>Xylanimonas</taxon>
    </lineage>
</organism>
<keyword evidence="5" id="KW-1185">Reference proteome</keyword>
<evidence type="ECO:0000256" key="2">
    <source>
        <dbReference type="SAM" id="MobiDB-lite"/>
    </source>
</evidence>
<evidence type="ECO:0000313" key="4">
    <source>
        <dbReference type="EMBL" id="PZR55035.1"/>
    </source>
</evidence>
<feature type="transmembrane region" description="Helical" evidence="3">
    <location>
        <begin position="68"/>
        <end position="87"/>
    </location>
</feature>
<protein>
    <submittedName>
        <fullName evidence="4">Cation:proton antiporter</fullName>
    </submittedName>
</protein>
<reference evidence="4 5" key="1">
    <citation type="submission" date="2018-06" db="EMBL/GenBank/DDBJ databases">
        <title>Whole genome sequencing of a novel hydrocarbon degrading bacterial strain, PW21 isolated from oil contaminated produced water sample.</title>
        <authorList>
            <person name="Nagkirti P."/>
            <person name="Shaikh A."/>
            <person name="Gowdaman V."/>
            <person name="Engineer A.E."/>
            <person name="Dagar S."/>
            <person name="Dhakephalkar P.K."/>
        </authorList>
    </citation>
    <scope>NUCLEOTIDE SEQUENCE [LARGE SCALE GENOMIC DNA]</scope>
    <source>
        <strain evidence="4 5">PW21</strain>
    </source>
</reference>
<gene>
    <name evidence="4" type="ORF">DNL40_01160</name>
</gene>
<dbReference type="GO" id="GO:0015385">
    <property type="term" value="F:sodium:proton antiporter activity"/>
    <property type="evidence" value="ECO:0007669"/>
    <property type="project" value="TreeGrafter"/>
</dbReference>
<proteinExistence type="inferred from homology"/>
<dbReference type="AlphaFoldDB" id="A0A2W5X3Q4"/>
<dbReference type="PANTHER" id="PTHR34703">
    <property type="entry name" value="ANTIPORTER SUBUNIT MNHG2-RELATED"/>
    <property type="match status" value="1"/>
</dbReference>
<dbReference type="PANTHER" id="PTHR34703:SF1">
    <property type="entry name" value="ANTIPORTER SUBUNIT MNHG2-RELATED"/>
    <property type="match status" value="1"/>
</dbReference>
<name>A0A2W5X3Q4_9MICO</name>
<dbReference type="NCBIfam" id="TIGR01300">
    <property type="entry name" value="CPA3_mnhG_phaG"/>
    <property type="match status" value="1"/>
</dbReference>
<sequence>MTQVLAVIGQVLVVLGALTFLSAGLGLLRFPDLYTRASAVSTAAGFGIVQVVVGVLLLQPALDSTVKVVIAVALQLATSAVGSMALARSAYLTGPDLAPSTTVDEIAAEGGDGLTGAGTPDDRPAAPQPQA</sequence>
<feature type="transmembrane region" description="Helical" evidence="3">
    <location>
        <begin position="40"/>
        <end position="62"/>
    </location>
</feature>
<comment type="similarity">
    <text evidence="1">Belongs to the CPA3 antiporters (TC 2.A.63) subunit G family.</text>
</comment>
<feature type="transmembrane region" description="Helical" evidence="3">
    <location>
        <begin position="6"/>
        <end position="28"/>
    </location>
</feature>
<accession>A0A2W5X3Q4</accession>
<evidence type="ECO:0000256" key="3">
    <source>
        <dbReference type="SAM" id="Phobius"/>
    </source>
</evidence>
<dbReference type="EMBL" id="QKWH01000001">
    <property type="protein sequence ID" value="PZR55035.1"/>
    <property type="molecule type" value="Genomic_DNA"/>
</dbReference>
<dbReference type="Pfam" id="PF03334">
    <property type="entry name" value="PhaG_MnhG_YufB"/>
    <property type="match status" value="1"/>
</dbReference>
<evidence type="ECO:0000256" key="1">
    <source>
        <dbReference type="ARBA" id="ARBA00008404"/>
    </source>
</evidence>
<dbReference type="Proteomes" id="UP000248783">
    <property type="component" value="Unassembled WGS sequence"/>
</dbReference>
<feature type="region of interest" description="Disordered" evidence="2">
    <location>
        <begin position="103"/>
        <end position="131"/>
    </location>
</feature>
<dbReference type="InterPro" id="IPR005133">
    <property type="entry name" value="PhaG_MnhG_YufB"/>
</dbReference>
<evidence type="ECO:0000313" key="5">
    <source>
        <dbReference type="Proteomes" id="UP000248783"/>
    </source>
</evidence>
<dbReference type="RefSeq" id="WP_111249399.1">
    <property type="nucleotide sequence ID" value="NZ_QKWH01000001.1"/>
</dbReference>
<keyword evidence="3" id="KW-0812">Transmembrane</keyword>
<keyword evidence="3" id="KW-0472">Membrane</keyword>
<keyword evidence="3" id="KW-1133">Transmembrane helix</keyword>